<evidence type="ECO:0000259" key="9">
    <source>
        <dbReference type="PROSITE" id="PS50929"/>
    </source>
</evidence>
<dbReference type="InterPro" id="IPR036640">
    <property type="entry name" value="ABC1_TM_sf"/>
</dbReference>
<dbReference type="SMART" id="SM00382">
    <property type="entry name" value="AAA"/>
    <property type="match status" value="1"/>
</dbReference>
<feature type="transmembrane region" description="Helical" evidence="7">
    <location>
        <begin position="50"/>
        <end position="69"/>
    </location>
</feature>
<evidence type="ECO:0000313" key="10">
    <source>
        <dbReference type="EMBL" id="QXQ13456.1"/>
    </source>
</evidence>
<dbReference type="GO" id="GO:0005524">
    <property type="term" value="F:ATP binding"/>
    <property type="evidence" value="ECO:0007669"/>
    <property type="project" value="UniProtKB-KW"/>
</dbReference>
<keyword evidence="2 7" id="KW-0812">Transmembrane</keyword>
<feature type="domain" description="ABC transporter" evidence="8">
    <location>
        <begin position="300"/>
        <end position="500"/>
    </location>
</feature>
<evidence type="ECO:0000256" key="7">
    <source>
        <dbReference type="SAM" id="Phobius"/>
    </source>
</evidence>
<dbReference type="EMBL" id="CP079105">
    <property type="protein sequence ID" value="QXQ13456.1"/>
    <property type="molecule type" value="Genomic_DNA"/>
</dbReference>
<protein>
    <submittedName>
        <fullName evidence="10">ATP-binding cassette domain-containing protein</fullName>
    </submittedName>
</protein>
<organism evidence="10 11">
    <name type="scientific">Skermania pinensis</name>
    <dbReference type="NCBI Taxonomy" id="39122"/>
    <lineage>
        <taxon>Bacteria</taxon>
        <taxon>Bacillati</taxon>
        <taxon>Actinomycetota</taxon>
        <taxon>Actinomycetes</taxon>
        <taxon>Mycobacteriales</taxon>
        <taxon>Gordoniaceae</taxon>
        <taxon>Skermania</taxon>
    </lineage>
</organism>
<dbReference type="InterPro" id="IPR003593">
    <property type="entry name" value="AAA+_ATPase"/>
</dbReference>
<dbReference type="PROSITE" id="PS00211">
    <property type="entry name" value="ABC_TRANSPORTER_1"/>
    <property type="match status" value="1"/>
</dbReference>
<evidence type="ECO:0000256" key="3">
    <source>
        <dbReference type="ARBA" id="ARBA00022741"/>
    </source>
</evidence>
<reference evidence="10" key="1">
    <citation type="submission" date="2021-07" db="EMBL/GenBank/DDBJ databases">
        <title>Candidatus Kaistella beijingensis sp. nov. isolated from a municipal wastewater treatment plant is involved in sludge foaming.</title>
        <authorList>
            <person name="Song Y."/>
            <person name="Liu S.-J."/>
        </authorList>
    </citation>
    <scope>NUCLEOTIDE SEQUENCE</scope>
    <source>
        <strain evidence="10">DSM 43998</strain>
    </source>
</reference>
<dbReference type="InterPro" id="IPR039421">
    <property type="entry name" value="Type_1_exporter"/>
</dbReference>
<accession>A0ABX8SCN8</accession>
<dbReference type="InterPro" id="IPR011527">
    <property type="entry name" value="ABC1_TM_dom"/>
</dbReference>
<dbReference type="InterPro" id="IPR027417">
    <property type="entry name" value="P-loop_NTPase"/>
</dbReference>
<dbReference type="Gene3D" id="3.40.50.300">
    <property type="entry name" value="P-loop containing nucleotide triphosphate hydrolases"/>
    <property type="match status" value="1"/>
</dbReference>
<keyword evidence="6 7" id="KW-0472">Membrane</keyword>
<dbReference type="RefSeq" id="WP_066474033.1">
    <property type="nucleotide sequence ID" value="NZ_CBCRUZ010000007.1"/>
</dbReference>
<feature type="transmembrane region" description="Helical" evidence="7">
    <location>
        <begin position="159"/>
        <end position="177"/>
    </location>
</feature>
<evidence type="ECO:0000256" key="4">
    <source>
        <dbReference type="ARBA" id="ARBA00022840"/>
    </source>
</evidence>
<keyword evidence="5 7" id="KW-1133">Transmembrane helix</keyword>
<dbReference type="PANTHER" id="PTHR43394">
    <property type="entry name" value="ATP-DEPENDENT PERMEASE MDL1, MITOCHONDRIAL"/>
    <property type="match status" value="1"/>
</dbReference>
<dbReference type="InterPro" id="IPR017871">
    <property type="entry name" value="ABC_transporter-like_CS"/>
</dbReference>
<feature type="transmembrane region" description="Helical" evidence="7">
    <location>
        <begin position="242"/>
        <end position="264"/>
    </location>
</feature>
<gene>
    <name evidence="10" type="ORF">KV203_16770</name>
</gene>
<evidence type="ECO:0000256" key="5">
    <source>
        <dbReference type="ARBA" id="ARBA00022989"/>
    </source>
</evidence>
<feature type="domain" description="ABC transmembrane type-1" evidence="9">
    <location>
        <begin position="20"/>
        <end position="305"/>
    </location>
</feature>
<dbReference type="Proteomes" id="UP000887023">
    <property type="component" value="Chromosome"/>
</dbReference>
<dbReference type="InterPro" id="IPR003439">
    <property type="entry name" value="ABC_transporter-like_ATP-bd"/>
</dbReference>
<dbReference type="SUPFAM" id="SSF90123">
    <property type="entry name" value="ABC transporter transmembrane region"/>
    <property type="match status" value="1"/>
</dbReference>
<evidence type="ECO:0000259" key="8">
    <source>
        <dbReference type="PROSITE" id="PS50893"/>
    </source>
</evidence>
<sequence length="500" mass="51680">MVESLRSALELLRARPGRALLVLVLGVGAQLSALGLAAVAAWLIARAWQMPPVLELTVAVVAVRALGLARGGLRYAERLVSHDLALRGATDLRVDRYRRLAAADPGSVVALDRGELVLRFGRDIDELTALVVRAAVPIVVAAITSLAAVALLAAISLPAAAALLAGLVLSGALGPIAGARASRAAEQAAAVDRATAAGRAALALDHAAELRVGGRLTEVVAQAAGARERAGRRQQRARARSAYAAAVVPAAQGAVILTVLWIGYAMTTVPLTEVRPTALVVLMLFPLAAFEAVGQLPAAAQALVAIRAPAPLLPVSGRRPVELPEVSVGCRVAIVGPSGSGKTTLLLGLAEQQPGATFFAEDAHVFETSVLENLRVGRGDVTPAEAVRALTAVGLGGWVAELPDGLDTDLIGGAAALSGGQRRRLLLARALLAPAQILLLDEPTEHLDAEQGADLVRALLDRESGLVAAERGVVLVTHQLPPDHRADRVLRMDMSTSIHL</sequence>
<dbReference type="SUPFAM" id="SSF52540">
    <property type="entry name" value="P-loop containing nucleoside triphosphate hydrolases"/>
    <property type="match status" value="1"/>
</dbReference>
<feature type="transmembrane region" description="Helical" evidence="7">
    <location>
        <begin position="130"/>
        <end position="153"/>
    </location>
</feature>
<keyword evidence="4 10" id="KW-0067">ATP-binding</keyword>
<keyword evidence="11" id="KW-1185">Reference proteome</keyword>
<dbReference type="PROSITE" id="PS50893">
    <property type="entry name" value="ABC_TRANSPORTER_2"/>
    <property type="match status" value="1"/>
</dbReference>
<dbReference type="PANTHER" id="PTHR43394:SF1">
    <property type="entry name" value="ATP-BINDING CASSETTE SUB-FAMILY B MEMBER 10, MITOCHONDRIAL"/>
    <property type="match status" value="1"/>
</dbReference>
<feature type="transmembrane region" description="Helical" evidence="7">
    <location>
        <begin position="20"/>
        <end position="44"/>
    </location>
</feature>
<name>A0ABX8SCN8_9ACTN</name>
<dbReference type="Pfam" id="PF00005">
    <property type="entry name" value="ABC_tran"/>
    <property type="match status" value="1"/>
</dbReference>
<proteinExistence type="predicted"/>
<keyword evidence="3" id="KW-0547">Nucleotide-binding</keyword>
<evidence type="ECO:0000256" key="1">
    <source>
        <dbReference type="ARBA" id="ARBA00004651"/>
    </source>
</evidence>
<evidence type="ECO:0000313" key="11">
    <source>
        <dbReference type="Proteomes" id="UP000887023"/>
    </source>
</evidence>
<dbReference type="Gene3D" id="1.20.1560.10">
    <property type="entry name" value="ABC transporter type 1, transmembrane domain"/>
    <property type="match status" value="1"/>
</dbReference>
<evidence type="ECO:0000256" key="2">
    <source>
        <dbReference type="ARBA" id="ARBA00022692"/>
    </source>
</evidence>
<evidence type="ECO:0000256" key="6">
    <source>
        <dbReference type="ARBA" id="ARBA00023136"/>
    </source>
</evidence>
<comment type="subcellular location">
    <subcellularLocation>
        <location evidence="1">Cell membrane</location>
        <topology evidence="1">Multi-pass membrane protein</topology>
    </subcellularLocation>
</comment>
<dbReference type="PROSITE" id="PS50929">
    <property type="entry name" value="ABC_TM1F"/>
    <property type="match status" value="1"/>
</dbReference>